<sequence length="251" mass="26901">MTAAVASGASPPDLPVEPLGRNRPESVPFNPPFDRDLSLSISDRRQLADGREVLFSVENRLRFTRGQGGMIATLRRDAVDCNGPEPVCNAYRRAMATWIGTVQRYAIAANGAIRPLVGGDVLAVGDGLPEAQAILSQIEQQSPGALGMAELREALSYVGHPLDPGVLAAVWRESPDELAVTIHPDQVAEIVSRTSVRLDSDPTVAIVRDKRDRVDLTTGLVLESVVTSRDAAVASGPNAPILSSRLWRLAR</sequence>
<gene>
    <name evidence="2" type="ORF">GV829_00450</name>
</gene>
<keyword evidence="3" id="KW-1185">Reference proteome</keyword>
<organism evidence="2 3">
    <name type="scientific">Sphingomonas lacunae</name>
    <dbReference type="NCBI Taxonomy" id="2698828"/>
    <lineage>
        <taxon>Bacteria</taxon>
        <taxon>Pseudomonadati</taxon>
        <taxon>Pseudomonadota</taxon>
        <taxon>Alphaproteobacteria</taxon>
        <taxon>Sphingomonadales</taxon>
        <taxon>Sphingomonadaceae</taxon>
        <taxon>Sphingomonas</taxon>
    </lineage>
</organism>
<dbReference type="EMBL" id="CP053015">
    <property type="protein sequence ID" value="QJQ31109.1"/>
    <property type="molecule type" value="Genomic_DNA"/>
</dbReference>
<dbReference type="AlphaFoldDB" id="A0A6M4ASR8"/>
<accession>A0A6M4ASR8</accession>
<dbReference type="KEGG" id="slan:GV829_00450"/>
<evidence type="ECO:0000313" key="3">
    <source>
        <dbReference type="Proteomes" id="UP000503018"/>
    </source>
</evidence>
<protein>
    <submittedName>
        <fullName evidence="2">Uncharacterized protein</fullName>
    </submittedName>
</protein>
<reference evidence="2 3" key="1">
    <citation type="submission" date="2020-01" db="EMBL/GenBank/DDBJ databases">
        <title>Sphingomonas sp. strain CSW-10.</title>
        <authorList>
            <person name="Chen W.-M."/>
        </authorList>
    </citation>
    <scope>NUCLEOTIDE SEQUENCE [LARGE SCALE GENOMIC DNA]</scope>
    <source>
        <strain evidence="2 3">CSW-10</strain>
    </source>
</reference>
<proteinExistence type="predicted"/>
<evidence type="ECO:0000256" key="1">
    <source>
        <dbReference type="SAM" id="MobiDB-lite"/>
    </source>
</evidence>
<dbReference type="RefSeq" id="WP_169943321.1">
    <property type="nucleotide sequence ID" value="NZ_CP053015.1"/>
</dbReference>
<dbReference type="Proteomes" id="UP000503018">
    <property type="component" value="Chromosome"/>
</dbReference>
<feature type="region of interest" description="Disordered" evidence="1">
    <location>
        <begin position="1"/>
        <end position="34"/>
    </location>
</feature>
<name>A0A6M4ASR8_9SPHN</name>
<evidence type="ECO:0000313" key="2">
    <source>
        <dbReference type="EMBL" id="QJQ31109.1"/>
    </source>
</evidence>